<keyword evidence="6" id="KW-1185">Reference proteome</keyword>
<gene>
    <name evidence="5" type="ORF">CCH79_00017094</name>
</gene>
<protein>
    <recommendedName>
        <fullName evidence="4">SUEL-type lectin domain-containing protein</fullName>
    </recommendedName>
</protein>
<keyword evidence="2" id="KW-0430">Lectin</keyword>
<proteinExistence type="predicted"/>
<reference evidence="5 6" key="1">
    <citation type="journal article" date="2018" name="G3 (Bethesda)">
        <title>A High-Quality Reference Genome for the Invasive Mosquitofish Gambusia affinis Using a Chicago Library.</title>
        <authorList>
            <person name="Hoffberg S.L."/>
            <person name="Troendle N.J."/>
            <person name="Glenn T.C."/>
            <person name="Mahmud O."/>
            <person name="Louha S."/>
            <person name="Chalopin D."/>
            <person name="Bennetzen J.L."/>
            <person name="Mauricio R."/>
        </authorList>
    </citation>
    <scope>NUCLEOTIDE SEQUENCE [LARGE SCALE GENOMIC DNA]</scope>
    <source>
        <strain evidence="5">NE01/NJP1002.9</strain>
        <tissue evidence="5">Muscle</tissue>
    </source>
</reference>
<dbReference type="Pfam" id="PF02140">
    <property type="entry name" value="SUEL_Lectin"/>
    <property type="match status" value="1"/>
</dbReference>
<dbReference type="FunFam" id="2.60.120.740:FF:000003">
    <property type="entry name" value="Protein eva-1 homolog C"/>
    <property type="match status" value="1"/>
</dbReference>
<comment type="caution">
    <text evidence="5">The sequence shown here is derived from an EMBL/GenBank/DDBJ whole genome shotgun (WGS) entry which is preliminary data.</text>
</comment>
<dbReference type="EMBL" id="NHOQ01000586">
    <property type="protein sequence ID" value="PWA29457.1"/>
    <property type="molecule type" value="Genomic_DNA"/>
</dbReference>
<organism evidence="5 6">
    <name type="scientific">Gambusia affinis</name>
    <name type="common">Western mosquitofish</name>
    <name type="synonym">Heterandria affinis</name>
    <dbReference type="NCBI Taxonomy" id="33528"/>
    <lineage>
        <taxon>Eukaryota</taxon>
        <taxon>Metazoa</taxon>
        <taxon>Chordata</taxon>
        <taxon>Craniata</taxon>
        <taxon>Vertebrata</taxon>
        <taxon>Euteleostomi</taxon>
        <taxon>Actinopterygii</taxon>
        <taxon>Neopterygii</taxon>
        <taxon>Teleostei</taxon>
        <taxon>Neoteleostei</taxon>
        <taxon>Acanthomorphata</taxon>
        <taxon>Ovalentaria</taxon>
        <taxon>Atherinomorphae</taxon>
        <taxon>Cyprinodontiformes</taxon>
        <taxon>Poeciliidae</taxon>
        <taxon>Poeciliinae</taxon>
        <taxon>Gambusia</taxon>
    </lineage>
</organism>
<name>A0A315W1J9_GAMAF</name>
<sequence length="129" mass="14591">MEGRAFSILSISNFLFRTINVIWISLTDTGRKPQKGPTVACEGSVAHLRCDKGEVIYVRSATYGRRDQKTCTARRPANQITNVRCSRSSDRVGQRCNGKQRCNVRASYSMFGDPCVGTYKYLEVDYICY</sequence>
<feature type="domain" description="SUEL-type lectin" evidence="4">
    <location>
        <begin position="40"/>
        <end position="129"/>
    </location>
</feature>
<accession>A0A315W1J9</accession>
<dbReference type="CDD" id="cd22835">
    <property type="entry name" value="Gal_Rha_Lectin_SML_rpt2"/>
    <property type="match status" value="1"/>
</dbReference>
<dbReference type="GO" id="GO:0030246">
    <property type="term" value="F:carbohydrate binding"/>
    <property type="evidence" value="ECO:0007669"/>
    <property type="project" value="UniProtKB-KW"/>
</dbReference>
<evidence type="ECO:0000313" key="6">
    <source>
        <dbReference type="Proteomes" id="UP000250572"/>
    </source>
</evidence>
<evidence type="ECO:0000259" key="4">
    <source>
        <dbReference type="PROSITE" id="PS50228"/>
    </source>
</evidence>
<dbReference type="AlphaFoldDB" id="A0A315W1J9"/>
<dbReference type="PANTHER" id="PTHR46780">
    <property type="entry name" value="PROTEIN EVA-1"/>
    <property type="match status" value="1"/>
</dbReference>
<dbReference type="Gene3D" id="2.60.120.740">
    <property type="match status" value="1"/>
</dbReference>
<evidence type="ECO:0000256" key="1">
    <source>
        <dbReference type="ARBA" id="ARBA00022546"/>
    </source>
</evidence>
<evidence type="ECO:0000256" key="3">
    <source>
        <dbReference type="ARBA" id="ARBA00022737"/>
    </source>
</evidence>
<keyword evidence="3" id="KW-0677">Repeat</keyword>
<evidence type="ECO:0000313" key="5">
    <source>
        <dbReference type="EMBL" id="PWA29457.1"/>
    </source>
</evidence>
<evidence type="ECO:0000256" key="2">
    <source>
        <dbReference type="ARBA" id="ARBA00022734"/>
    </source>
</evidence>
<dbReference type="InterPro" id="IPR000922">
    <property type="entry name" value="Lectin_gal-bd_dom"/>
</dbReference>
<dbReference type="PROSITE" id="PS50228">
    <property type="entry name" value="SUEL_LECTIN"/>
    <property type="match status" value="1"/>
</dbReference>
<keyword evidence="1" id="KW-0348">Hemagglutinin</keyword>
<feature type="non-terminal residue" evidence="5">
    <location>
        <position position="129"/>
    </location>
</feature>
<dbReference type="Proteomes" id="UP000250572">
    <property type="component" value="Unassembled WGS sequence"/>
</dbReference>
<dbReference type="InterPro" id="IPR043159">
    <property type="entry name" value="Lectin_gal-bd_sf"/>
</dbReference>